<accession>A0A242MYR7</accession>
<evidence type="ECO:0000313" key="2">
    <source>
        <dbReference type="Proteomes" id="UP000195221"/>
    </source>
</evidence>
<protein>
    <submittedName>
        <fullName evidence="1">Phenylacetate-CoA oxygenase/reductase, PaaK subunit</fullName>
    </submittedName>
</protein>
<gene>
    <name evidence="1" type="ORF">PAMC26577_09840</name>
</gene>
<dbReference type="AlphaFoldDB" id="A0A242MYR7"/>
<reference evidence="1 2" key="1">
    <citation type="submission" date="2017-03" db="EMBL/GenBank/DDBJ databases">
        <title>Genome analysis of strain PAMC 26577.</title>
        <authorList>
            <person name="Oh H.-M."/>
            <person name="Yang J.-A."/>
        </authorList>
    </citation>
    <scope>NUCLEOTIDE SEQUENCE [LARGE SCALE GENOMIC DNA]</scope>
    <source>
        <strain evidence="1 2">PAMC 26577</strain>
    </source>
</reference>
<dbReference type="Proteomes" id="UP000195221">
    <property type="component" value="Unassembled WGS sequence"/>
</dbReference>
<organism evidence="1 2">
    <name type="scientific">Caballeronia sordidicola</name>
    <name type="common">Burkholderia sordidicola</name>
    <dbReference type="NCBI Taxonomy" id="196367"/>
    <lineage>
        <taxon>Bacteria</taxon>
        <taxon>Pseudomonadati</taxon>
        <taxon>Pseudomonadota</taxon>
        <taxon>Betaproteobacteria</taxon>
        <taxon>Burkholderiales</taxon>
        <taxon>Burkholderiaceae</taxon>
        <taxon>Caballeronia</taxon>
    </lineage>
</organism>
<dbReference type="EMBL" id="NBTZ01000034">
    <property type="protein sequence ID" value="OTP76545.1"/>
    <property type="molecule type" value="Genomic_DNA"/>
</dbReference>
<name>A0A242MYR7_CABSO</name>
<proteinExistence type="predicted"/>
<evidence type="ECO:0000313" key="1">
    <source>
        <dbReference type="EMBL" id="OTP76545.1"/>
    </source>
</evidence>
<sequence length="46" mass="5447">MDHRLDDRRCPRKAQAIRHCPAHGQLRLERTRAARTASAFRTAHRR</sequence>
<comment type="caution">
    <text evidence="1">The sequence shown here is derived from an EMBL/GenBank/DDBJ whole genome shotgun (WGS) entry which is preliminary data.</text>
</comment>